<dbReference type="CDD" id="cd16433">
    <property type="entry name" value="CheB"/>
    <property type="match status" value="1"/>
</dbReference>
<dbReference type="RefSeq" id="WP_085670352.1">
    <property type="nucleotide sequence ID" value="NZ_JACKRU010000850.1"/>
</dbReference>
<dbReference type="GO" id="GO:0005737">
    <property type="term" value="C:cytoplasm"/>
    <property type="evidence" value="ECO:0007669"/>
    <property type="project" value="InterPro"/>
</dbReference>
<gene>
    <name evidence="6" type="ORF">AWC27_24945</name>
</gene>
<dbReference type="PROSITE" id="PS50122">
    <property type="entry name" value="CHEB"/>
    <property type="match status" value="1"/>
</dbReference>
<protein>
    <recommendedName>
        <fullName evidence="2">protein-glutamate methylesterase</fullName>
        <ecNumber evidence="2">3.1.1.61</ecNumber>
    </recommendedName>
</protein>
<dbReference type="SUPFAM" id="SSF52738">
    <property type="entry name" value="Methylesterase CheB, C-terminal domain"/>
    <property type="match status" value="1"/>
</dbReference>
<dbReference type="PANTHER" id="PTHR42872">
    <property type="entry name" value="PROTEIN-GLUTAMATE METHYLESTERASE/PROTEIN-GLUTAMINE GLUTAMINASE"/>
    <property type="match status" value="1"/>
</dbReference>
<sequence>MAREVQGPAVEVVALLASAGGLDALATVLRDVPTDFPAAIVVQQHLGGPNSVLPEILARRTGHSVSWVIDGQSVRPGQVVACPPGMQLELTPDGCYSLHQLDAPFRQHFDVLLASLARSYGSRAVAVVLSGTGRDGAQGTAAMKRAGALVIAQSPESAAYPSMPTAAAEAGAALVLPLNHIGRVLLNLVLDGPRYTATANDTNSLTPPPSRTVTSAASRAEAARVRGAELQRRRAELAAGIGATEESVAMARRRAEESLRRAQQAHREAAEHAARLSGLTIAT</sequence>
<evidence type="ECO:0000313" key="7">
    <source>
        <dbReference type="Proteomes" id="UP000193317"/>
    </source>
</evidence>
<dbReference type="InterPro" id="IPR000673">
    <property type="entry name" value="Sig_transdc_resp-reg_Me-estase"/>
</dbReference>
<feature type="domain" description="CheB-type methylesterase" evidence="5">
    <location>
        <begin position="6"/>
        <end position="192"/>
    </location>
</feature>
<keyword evidence="7" id="KW-1185">Reference proteome</keyword>
<keyword evidence="1" id="KW-0378">Hydrolase</keyword>
<dbReference type="Gene3D" id="3.40.50.180">
    <property type="entry name" value="Methylesterase CheB, C-terminal domain"/>
    <property type="match status" value="1"/>
</dbReference>
<evidence type="ECO:0000256" key="1">
    <source>
        <dbReference type="ARBA" id="ARBA00022801"/>
    </source>
</evidence>
<dbReference type="Pfam" id="PF01339">
    <property type="entry name" value="CheB_methylest"/>
    <property type="match status" value="1"/>
</dbReference>
<dbReference type="Proteomes" id="UP000193317">
    <property type="component" value="Unassembled WGS sequence"/>
</dbReference>
<dbReference type="AlphaFoldDB" id="A0A1X2ERD8"/>
<dbReference type="PANTHER" id="PTHR42872:SF6">
    <property type="entry name" value="PROTEIN-GLUTAMATE METHYLESTERASE_PROTEIN-GLUTAMINE GLUTAMINASE"/>
    <property type="match status" value="1"/>
</dbReference>
<evidence type="ECO:0000259" key="5">
    <source>
        <dbReference type="PROSITE" id="PS50122"/>
    </source>
</evidence>
<dbReference type="GO" id="GO:0008984">
    <property type="term" value="F:protein-glutamate methylesterase activity"/>
    <property type="evidence" value="ECO:0007669"/>
    <property type="project" value="UniProtKB-EC"/>
</dbReference>
<dbReference type="EC" id="3.1.1.61" evidence="2"/>
<dbReference type="EMBL" id="LQPW01000048">
    <property type="protein sequence ID" value="ORX08801.1"/>
    <property type="molecule type" value="Genomic_DNA"/>
</dbReference>
<evidence type="ECO:0000256" key="3">
    <source>
        <dbReference type="ARBA" id="ARBA00048267"/>
    </source>
</evidence>
<comment type="catalytic activity">
    <reaction evidence="3">
        <text>[protein]-L-glutamate 5-O-methyl ester + H2O = L-glutamyl-[protein] + methanol + H(+)</text>
        <dbReference type="Rhea" id="RHEA:23236"/>
        <dbReference type="Rhea" id="RHEA-COMP:10208"/>
        <dbReference type="Rhea" id="RHEA-COMP:10311"/>
        <dbReference type="ChEBI" id="CHEBI:15377"/>
        <dbReference type="ChEBI" id="CHEBI:15378"/>
        <dbReference type="ChEBI" id="CHEBI:17790"/>
        <dbReference type="ChEBI" id="CHEBI:29973"/>
        <dbReference type="ChEBI" id="CHEBI:82795"/>
        <dbReference type="EC" id="3.1.1.61"/>
    </reaction>
</comment>
<dbReference type="GO" id="GO:0000156">
    <property type="term" value="F:phosphorelay response regulator activity"/>
    <property type="evidence" value="ECO:0007669"/>
    <property type="project" value="InterPro"/>
</dbReference>
<dbReference type="InterPro" id="IPR035909">
    <property type="entry name" value="CheB_C"/>
</dbReference>
<dbReference type="OrthoDB" id="9791760at2"/>
<evidence type="ECO:0000256" key="4">
    <source>
        <dbReference type="PROSITE-ProRule" id="PRU00050"/>
    </source>
</evidence>
<proteinExistence type="predicted"/>
<name>A0A1X2ERD8_MYCSZ</name>
<accession>A0A1X2ERD8</accession>
<comment type="caution">
    <text evidence="4">Lacks conserved residue(s) required for the propagation of feature annotation.</text>
</comment>
<evidence type="ECO:0000313" key="6">
    <source>
        <dbReference type="EMBL" id="ORX08801.1"/>
    </source>
</evidence>
<reference evidence="6 7" key="1">
    <citation type="submission" date="2016-01" db="EMBL/GenBank/DDBJ databases">
        <title>The new phylogeny of the genus Mycobacterium.</title>
        <authorList>
            <person name="Tarcisio F."/>
            <person name="Conor M."/>
            <person name="Antonella G."/>
            <person name="Elisabetta G."/>
            <person name="Giulia F.S."/>
            <person name="Sara T."/>
            <person name="Anna F."/>
            <person name="Clotilde B."/>
            <person name="Roberto B."/>
            <person name="Veronica D.S."/>
            <person name="Fabio R."/>
            <person name="Monica P."/>
            <person name="Olivier J."/>
            <person name="Enrico T."/>
            <person name="Nicola S."/>
        </authorList>
    </citation>
    <scope>NUCLEOTIDE SEQUENCE [LARGE SCALE GENOMIC DNA]</scope>
    <source>
        <strain evidence="6 7">DSM 44166</strain>
    </source>
</reference>
<dbReference type="GO" id="GO:0006935">
    <property type="term" value="P:chemotaxis"/>
    <property type="evidence" value="ECO:0007669"/>
    <property type="project" value="InterPro"/>
</dbReference>
<evidence type="ECO:0000256" key="2">
    <source>
        <dbReference type="ARBA" id="ARBA00039140"/>
    </source>
</evidence>
<comment type="caution">
    <text evidence="6">The sequence shown here is derived from an EMBL/GenBank/DDBJ whole genome shotgun (WGS) entry which is preliminary data.</text>
</comment>
<organism evidence="6 7">
    <name type="scientific">Mycobacterium szulgai</name>
    <dbReference type="NCBI Taxonomy" id="1787"/>
    <lineage>
        <taxon>Bacteria</taxon>
        <taxon>Bacillati</taxon>
        <taxon>Actinomycetota</taxon>
        <taxon>Actinomycetes</taxon>
        <taxon>Mycobacteriales</taxon>
        <taxon>Mycobacteriaceae</taxon>
        <taxon>Mycobacterium</taxon>
    </lineage>
</organism>